<dbReference type="GO" id="GO:0043138">
    <property type="term" value="F:3'-5' DNA helicase activity"/>
    <property type="evidence" value="ECO:0007669"/>
    <property type="project" value="TreeGrafter"/>
</dbReference>
<evidence type="ECO:0000259" key="7">
    <source>
        <dbReference type="PROSITE" id="PS51198"/>
    </source>
</evidence>
<protein>
    <recommendedName>
        <fullName evidence="5">DNA 3'-5' helicase II</fullName>
    </recommendedName>
</protein>
<proteinExistence type="predicted"/>
<dbReference type="eggNOG" id="COG0210">
    <property type="taxonomic scope" value="Bacteria"/>
</dbReference>
<sequence>MYNNYLDWLENQRSILDELFARAGFTFYEKHKHLDNFSFDANETQKECYLLGTDRDLCYDRFTIGLSYSLWYQGKRTNAFISYFAKLLYEAREENEITLLDLGAGTGAVQLAISLCKIGLDQLFGKSPKITIINIDTSPFMLDYNRSYLWPEFIKSYEIAKDIKTIYSVNSWEQTDTSNFNNFWITASYLFDQSDNVQHLSDNLSKLVETFEPRFIICNTSKRKSYLMNKASVPIKNQNYEVLSIDMKHLFTGSLPSTLAVRRKIKEECGVQYNGMPVWQENWMSSIILRLATPGLSIPIESPSVDLFTPPLTVRRDIILSPEQKKAAEDDGRPTVIYGPAGCGKTVVITERIINILKNSSEKPIEEISILVTTFNKGLVSVIKSWLKELLSREKFKFIDRGDSLRVGESTKDTITIMHFDVLPTRLWSKISDAPTPFKNDKIQFDNYHLSVAARAINTIKKKYGITTNVYDHVLNDRYVIDEYHYVIYGQDIAEASIYAKARIKGRKRLERDGNSRKYLFESVVLYLELLGLNSSFVKRRHQFYKELKKSNKGFGFSHLIVDEFQDCTQTDYNIFYELLKNPNNLIICGDFAQAIHLGNVANIPRLSQEDMGRRKFIQLVGSYRLPYRISECLQNFSKNIVTEEDDIKNPLSPFKGAPPGARPILIKASNSKEMALKIKNAVSSYHQYDIFNFNVVPYDNILILEKDAELRNELALFRRGLSYDETILKVKGLEKKCVVWTARKNIEFSERIRHYVYTILTRTSGILIIALFGEECKEYKDIINEFDPERVIIWDQDTKNYLDENYKL</sequence>
<keyword evidence="1 6" id="KW-0547">Nucleotide-binding</keyword>
<dbReference type="PROSITE" id="PS51198">
    <property type="entry name" value="UVRD_HELICASE_ATP_BIND"/>
    <property type="match status" value="1"/>
</dbReference>
<dbReference type="GO" id="GO:0003677">
    <property type="term" value="F:DNA binding"/>
    <property type="evidence" value="ECO:0007669"/>
    <property type="project" value="InterPro"/>
</dbReference>
<evidence type="ECO:0000256" key="2">
    <source>
        <dbReference type="ARBA" id="ARBA00022801"/>
    </source>
</evidence>
<evidence type="ECO:0000256" key="4">
    <source>
        <dbReference type="ARBA" id="ARBA00022840"/>
    </source>
</evidence>
<feature type="domain" description="UvrD-like helicase ATP-binding" evidence="7">
    <location>
        <begin position="318"/>
        <end position="627"/>
    </location>
</feature>
<keyword evidence="2 6" id="KW-0378">Hydrolase</keyword>
<organism evidence="8 9">
    <name type="scientific">Cellulophaga lytica (strain ATCC 23178 / DSM 7489 / JCM 8516 / NBRC 14961 / NCIMB 1423 / VKM B-1433 / Cy l20)</name>
    <dbReference type="NCBI Taxonomy" id="867900"/>
    <lineage>
        <taxon>Bacteria</taxon>
        <taxon>Pseudomonadati</taxon>
        <taxon>Bacteroidota</taxon>
        <taxon>Flavobacteriia</taxon>
        <taxon>Flavobacteriales</taxon>
        <taxon>Flavobacteriaceae</taxon>
        <taxon>Cellulophaga</taxon>
    </lineage>
</organism>
<keyword evidence="3 6" id="KW-0347">Helicase</keyword>
<dbReference type="OrthoDB" id="9787585at2"/>
<dbReference type="STRING" id="867900.Celly_2380"/>
<dbReference type="GO" id="GO:0016787">
    <property type="term" value="F:hydrolase activity"/>
    <property type="evidence" value="ECO:0007669"/>
    <property type="project" value="UniProtKB-UniRule"/>
</dbReference>
<dbReference type="InterPro" id="IPR000212">
    <property type="entry name" value="DNA_helicase_UvrD/REP"/>
</dbReference>
<reference evidence="8 9" key="1">
    <citation type="journal article" date="2011" name="Stand. Genomic Sci.">
        <title>Complete genome sequence of Cellulophaga lytica type strain (LIM- 21).</title>
        <authorList>
            <person name="Pati A."/>
            <person name="Abt B."/>
            <person name="Teshima H."/>
            <person name="Nolan M."/>
            <person name="Lapidus A."/>
            <person name="Lucas S."/>
            <person name="Hammon N."/>
            <person name="Deshpande S."/>
            <person name="Cheng J.F."/>
            <person name="Tapia R."/>
            <person name="Han C."/>
            <person name="Goodwin L."/>
            <person name="Pitluck S."/>
            <person name="Liolios K."/>
            <person name="Pagani I."/>
            <person name="Mavromatis K."/>
            <person name="Ovchinikova G."/>
            <person name="Chen A."/>
            <person name="Palaniappan K."/>
            <person name="Land M."/>
            <person name="Hauser L."/>
            <person name="Jeffries C.D."/>
            <person name="Detter J.C."/>
            <person name="Brambilla E.M."/>
            <person name="Kannan K.P."/>
            <person name="Rohde M."/>
            <person name="Spring S."/>
            <person name="Goker M."/>
            <person name="Woyke T."/>
            <person name="Bristow J."/>
            <person name="Eisen J.A."/>
            <person name="Markowitz V."/>
            <person name="Hugenholtz P."/>
            <person name="Kyrpides N.C."/>
            <person name="Klenk H.P."/>
            <person name="Ivanova N."/>
        </authorList>
    </citation>
    <scope>NUCLEOTIDE SEQUENCE [LARGE SCALE GENOMIC DNA]</scope>
    <source>
        <strain evidence="9">ATCC 23178 / DSM 7489 / JCM 8516 / NBRC 14961 / NCIMB 1423 / VKM B-1433 / Cy l20</strain>
    </source>
</reference>
<dbReference type="EMBL" id="CP002534">
    <property type="protein sequence ID" value="ADY30197.1"/>
    <property type="molecule type" value="Genomic_DNA"/>
</dbReference>
<accession>F0RGZ3</accession>
<dbReference type="GO" id="GO:0000725">
    <property type="term" value="P:recombinational repair"/>
    <property type="evidence" value="ECO:0007669"/>
    <property type="project" value="TreeGrafter"/>
</dbReference>
<evidence type="ECO:0000313" key="8">
    <source>
        <dbReference type="EMBL" id="ADY30197.1"/>
    </source>
</evidence>
<evidence type="ECO:0000256" key="3">
    <source>
        <dbReference type="ARBA" id="ARBA00022806"/>
    </source>
</evidence>
<dbReference type="AlphaFoldDB" id="F0RGZ3"/>
<dbReference type="GO" id="GO:0005524">
    <property type="term" value="F:ATP binding"/>
    <property type="evidence" value="ECO:0007669"/>
    <property type="project" value="UniProtKB-UniRule"/>
</dbReference>
<gene>
    <name evidence="8" type="ordered locus">Celly_2380</name>
</gene>
<dbReference type="RefSeq" id="WP_013621940.1">
    <property type="nucleotide sequence ID" value="NC_015167.1"/>
</dbReference>
<feature type="binding site" evidence="6">
    <location>
        <begin position="339"/>
        <end position="346"/>
    </location>
    <ligand>
        <name>ATP</name>
        <dbReference type="ChEBI" id="CHEBI:30616"/>
    </ligand>
</feature>
<evidence type="ECO:0000256" key="1">
    <source>
        <dbReference type="ARBA" id="ARBA00022741"/>
    </source>
</evidence>
<dbReference type="Gene3D" id="3.40.50.300">
    <property type="entry name" value="P-loop containing nucleotide triphosphate hydrolases"/>
    <property type="match status" value="1"/>
</dbReference>
<dbReference type="Pfam" id="PF00580">
    <property type="entry name" value="UvrD-helicase"/>
    <property type="match status" value="1"/>
</dbReference>
<dbReference type="KEGG" id="cly:Celly_2380"/>
<name>F0RGZ3_CELLC</name>
<evidence type="ECO:0000256" key="6">
    <source>
        <dbReference type="PROSITE-ProRule" id="PRU00560"/>
    </source>
</evidence>
<keyword evidence="9" id="KW-1185">Reference proteome</keyword>
<dbReference type="PANTHER" id="PTHR11070">
    <property type="entry name" value="UVRD / RECB / PCRA DNA HELICASE FAMILY MEMBER"/>
    <property type="match status" value="1"/>
</dbReference>
<dbReference type="InterPro" id="IPR014016">
    <property type="entry name" value="UvrD-like_ATP-bd"/>
</dbReference>
<evidence type="ECO:0000256" key="5">
    <source>
        <dbReference type="ARBA" id="ARBA00034923"/>
    </source>
</evidence>
<dbReference type="PANTHER" id="PTHR11070:SF2">
    <property type="entry name" value="ATP-DEPENDENT DNA HELICASE SRS2"/>
    <property type="match status" value="1"/>
</dbReference>
<evidence type="ECO:0000313" key="9">
    <source>
        <dbReference type="Proteomes" id="UP000007487"/>
    </source>
</evidence>
<dbReference type="Proteomes" id="UP000007487">
    <property type="component" value="Chromosome"/>
</dbReference>
<keyword evidence="4 6" id="KW-0067">ATP-binding</keyword>
<dbReference type="InterPro" id="IPR027417">
    <property type="entry name" value="P-loop_NTPase"/>
</dbReference>
<dbReference type="SUPFAM" id="SSF52540">
    <property type="entry name" value="P-loop containing nucleoside triphosphate hydrolases"/>
    <property type="match status" value="1"/>
</dbReference>
<dbReference type="HOGENOM" id="CLU_348421_0_0_10"/>